<dbReference type="AlphaFoldDB" id="A0A7X5TRK4"/>
<reference evidence="11 12" key="1">
    <citation type="submission" date="2020-02" db="EMBL/GenBank/DDBJ databases">
        <title>Sequencing the genomes of 1000 actinobacteria strains.</title>
        <authorList>
            <person name="Klenk H.-P."/>
        </authorList>
    </citation>
    <scope>NUCLEOTIDE SEQUENCE [LARGE SCALE GENOMIC DNA]</scope>
    <source>
        <strain evidence="11 12">DSM 27960</strain>
    </source>
</reference>
<evidence type="ECO:0000256" key="9">
    <source>
        <dbReference type="RuleBase" id="RU003455"/>
    </source>
</evidence>
<evidence type="ECO:0000313" key="11">
    <source>
        <dbReference type="EMBL" id="NIH52311.1"/>
    </source>
</evidence>
<evidence type="ECO:0000313" key="12">
    <source>
        <dbReference type="Proteomes" id="UP000541033"/>
    </source>
</evidence>
<dbReference type="GO" id="GO:0005524">
    <property type="term" value="F:ATP binding"/>
    <property type="evidence" value="ECO:0007669"/>
    <property type="project" value="UniProtKB-UniRule"/>
</dbReference>
<accession>A0A7X5TRK4</accession>
<comment type="similarity">
    <text evidence="7 9">Belongs to the ribulokinase family.</text>
</comment>
<sequence>MTDQTLQAAQPESHVIGVDYGTLSGRAVVIRVSDGAHLGSAVHPYRHAVLDRELAVDGVEGTVTLPPDWALQVPSDYVDVLKQAVPDAVAAAGIDPSTVVGIGTDFTACTMVPTIADGTPLNEVPGNELRPHAYVKLWKHHAAQSHADRINDLARERGEAWLPRYGGFISSEWEFAKGLQLLEEDPELYALMDHWVEAADWIVWQLTGVYVRNACTAGYKGILQDGEYPSRDFLGALNPDFAGFAETKVANTIGQLGDSAGGLSERAAAWTGLPAGIAVSVGNVDAHVTAPSAQAVEPGQMVAIMGTSTCHVMNSDVLADVPGMCGVVDGGIITGLYGYEAGQSGVGDIFAWFVDNQVPGAYVAEAERQGVSIHEYLTDLASAQEVGEHGLIALDWHSGNRSVLVDHELSGVVLGLRLTTEPQDVYRALFEATAFGARTIVETFNASGVPVTEFIAAGGLIRNAFLMQIYADVLRMPISIIGSDQGPALGSAIHAAVAAGCYASVGEAGTAMGSRQRAVYTPDEQRADAYDRLFAEYTLLHDTFGRGGGTESQPSAGGQGVMHRLSAMRREVFATKHAASITPVAEGATR</sequence>
<dbReference type="Gene3D" id="3.30.420.40">
    <property type="match status" value="2"/>
</dbReference>
<dbReference type="NCBIfam" id="NF003154">
    <property type="entry name" value="PRK04123.1"/>
    <property type="match status" value="1"/>
</dbReference>
<dbReference type="PIRSF" id="PIRSF000538">
    <property type="entry name" value="GlpK"/>
    <property type="match status" value="1"/>
</dbReference>
<organism evidence="11 12">
    <name type="scientific">Lysinibacter cavernae</name>
    <dbReference type="NCBI Taxonomy" id="1640652"/>
    <lineage>
        <taxon>Bacteria</taxon>
        <taxon>Bacillati</taxon>
        <taxon>Actinomycetota</taxon>
        <taxon>Actinomycetes</taxon>
        <taxon>Micrococcales</taxon>
        <taxon>Microbacteriaceae</taxon>
        <taxon>Lysinibacter</taxon>
    </lineage>
</organism>
<proteinExistence type="inferred from homology"/>
<dbReference type="InterPro" id="IPR000577">
    <property type="entry name" value="Carb_kinase_FGGY"/>
</dbReference>
<dbReference type="CDD" id="cd07781">
    <property type="entry name" value="ASKHA_NBD_FGGY_L-RBK"/>
    <property type="match status" value="1"/>
</dbReference>
<evidence type="ECO:0000256" key="7">
    <source>
        <dbReference type="HAMAP-Rule" id="MF_00520"/>
    </source>
</evidence>
<dbReference type="PANTHER" id="PTHR43435:SF4">
    <property type="entry name" value="FGGY CARBOHYDRATE KINASE DOMAIN-CONTAINING PROTEIN"/>
    <property type="match status" value="1"/>
</dbReference>
<comment type="catalytic activity">
    <reaction evidence="7 9">
        <text>L-ribulose + ATP = L-ribulose 5-phosphate + ADP + H(+)</text>
        <dbReference type="Rhea" id="RHEA:22072"/>
        <dbReference type="ChEBI" id="CHEBI:15378"/>
        <dbReference type="ChEBI" id="CHEBI:16880"/>
        <dbReference type="ChEBI" id="CHEBI:30616"/>
        <dbReference type="ChEBI" id="CHEBI:58226"/>
        <dbReference type="ChEBI" id="CHEBI:456216"/>
        <dbReference type="EC" id="2.7.1.16"/>
    </reaction>
</comment>
<evidence type="ECO:0000256" key="3">
    <source>
        <dbReference type="ARBA" id="ARBA00022777"/>
    </source>
</evidence>
<keyword evidence="5 7" id="KW-0054">Arabinose catabolism</keyword>
<dbReference type="GO" id="GO:0019150">
    <property type="term" value="F:D-ribulokinase activity"/>
    <property type="evidence" value="ECO:0007669"/>
    <property type="project" value="TreeGrafter"/>
</dbReference>
<dbReference type="GO" id="GO:0008741">
    <property type="term" value="F:ribulokinase activity"/>
    <property type="evidence" value="ECO:0007669"/>
    <property type="project" value="UniProtKB-UniRule"/>
</dbReference>
<keyword evidence="12" id="KW-1185">Reference proteome</keyword>
<comment type="caution">
    <text evidence="11">The sequence shown here is derived from an EMBL/GenBank/DDBJ whole genome shotgun (WGS) entry which is preliminary data.</text>
</comment>
<comment type="pathway">
    <text evidence="7 9">Carbohydrate degradation; L-arabinose degradation via L-ribulose; D-xylulose 5-phosphate from L-arabinose (bacterial route): step 2/3.</text>
</comment>
<dbReference type="RefSeq" id="WP_167146682.1">
    <property type="nucleotide sequence ID" value="NZ_JAAMOX010000001.1"/>
</dbReference>
<dbReference type="PROSITE" id="PS00445">
    <property type="entry name" value="FGGY_KINASES_2"/>
    <property type="match status" value="1"/>
</dbReference>
<dbReference type="SUPFAM" id="SSF53067">
    <property type="entry name" value="Actin-like ATPase domain"/>
    <property type="match status" value="2"/>
</dbReference>
<dbReference type="HAMAP" id="MF_00520">
    <property type="entry name" value="Ribulokinase"/>
    <property type="match status" value="1"/>
</dbReference>
<dbReference type="InterPro" id="IPR018485">
    <property type="entry name" value="FGGY_C"/>
</dbReference>
<gene>
    <name evidence="7" type="primary">araB</name>
    <name evidence="11" type="ORF">FHX76_000179</name>
</gene>
<keyword evidence="3 7" id="KW-0418">Kinase</keyword>
<evidence type="ECO:0000256" key="6">
    <source>
        <dbReference type="ARBA" id="ARBA00023277"/>
    </source>
</evidence>
<dbReference type="EC" id="2.7.1.16" evidence="7 8"/>
<dbReference type="Pfam" id="PF02782">
    <property type="entry name" value="FGGY_C"/>
    <property type="match status" value="1"/>
</dbReference>
<keyword evidence="2 7" id="KW-0547">Nucleotide-binding</keyword>
<evidence type="ECO:0000256" key="8">
    <source>
        <dbReference type="NCBIfam" id="TIGR01234"/>
    </source>
</evidence>
<dbReference type="GO" id="GO:0019569">
    <property type="term" value="P:L-arabinose catabolic process to D-xylulose 5-phosphate"/>
    <property type="evidence" value="ECO:0007669"/>
    <property type="project" value="UniProtKB-UniRule"/>
</dbReference>
<evidence type="ECO:0000256" key="1">
    <source>
        <dbReference type="ARBA" id="ARBA00022679"/>
    </source>
</evidence>
<dbReference type="InterPro" id="IPR018483">
    <property type="entry name" value="Carb_kinase_FGGY_CS"/>
</dbReference>
<keyword evidence="1 7" id="KW-0808">Transferase</keyword>
<comment type="catalytic activity">
    <reaction evidence="7">
        <text>D-ribulose + ATP = D-ribulose 5-phosphate + ADP + H(+)</text>
        <dbReference type="Rhea" id="RHEA:17601"/>
        <dbReference type="ChEBI" id="CHEBI:15378"/>
        <dbReference type="ChEBI" id="CHEBI:17173"/>
        <dbReference type="ChEBI" id="CHEBI:30616"/>
        <dbReference type="ChEBI" id="CHEBI:58121"/>
        <dbReference type="ChEBI" id="CHEBI:456216"/>
        <dbReference type="EC" id="2.7.1.16"/>
    </reaction>
</comment>
<dbReference type="EMBL" id="JAAMOX010000001">
    <property type="protein sequence ID" value="NIH52311.1"/>
    <property type="molecule type" value="Genomic_DNA"/>
</dbReference>
<dbReference type="Proteomes" id="UP000541033">
    <property type="component" value="Unassembled WGS sequence"/>
</dbReference>
<evidence type="ECO:0000256" key="5">
    <source>
        <dbReference type="ARBA" id="ARBA00022935"/>
    </source>
</evidence>
<dbReference type="GO" id="GO:0005737">
    <property type="term" value="C:cytoplasm"/>
    <property type="evidence" value="ECO:0007669"/>
    <property type="project" value="TreeGrafter"/>
</dbReference>
<protein>
    <recommendedName>
        <fullName evidence="7 8">Ribulokinase</fullName>
        <ecNumber evidence="7 8">2.7.1.16</ecNumber>
    </recommendedName>
</protein>
<keyword evidence="4 7" id="KW-0067">ATP-binding</keyword>
<dbReference type="PANTHER" id="PTHR43435">
    <property type="entry name" value="RIBULOKINASE"/>
    <property type="match status" value="1"/>
</dbReference>
<dbReference type="InterPro" id="IPR005929">
    <property type="entry name" value="Ribulokinase"/>
</dbReference>
<keyword evidence="6 7" id="KW-0119">Carbohydrate metabolism</keyword>
<evidence type="ECO:0000256" key="2">
    <source>
        <dbReference type="ARBA" id="ARBA00022741"/>
    </source>
</evidence>
<dbReference type="NCBIfam" id="TIGR01234">
    <property type="entry name" value="L-ribulokinase"/>
    <property type="match status" value="1"/>
</dbReference>
<evidence type="ECO:0000259" key="10">
    <source>
        <dbReference type="Pfam" id="PF02782"/>
    </source>
</evidence>
<feature type="domain" description="Carbohydrate kinase FGGY C-terminal" evidence="10">
    <location>
        <begin position="302"/>
        <end position="499"/>
    </location>
</feature>
<dbReference type="InterPro" id="IPR043129">
    <property type="entry name" value="ATPase_NBD"/>
</dbReference>
<dbReference type="UniPathway" id="UPA00145">
    <property type="reaction ID" value="UER00566"/>
</dbReference>
<name>A0A7X5TRK4_9MICO</name>
<evidence type="ECO:0000256" key="4">
    <source>
        <dbReference type="ARBA" id="ARBA00022840"/>
    </source>
</evidence>